<keyword evidence="9" id="KW-0133">Cell shape</keyword>
<dbReference type="RefSeq" id="WP_246565545.1">
    <property type="nucleotide sequence ID" value="NZ_JAHLOH010000016.1"/>
</dbReference>
<organism evidence="15 16">
    <name type="scientific">Tissierella carlieri</name>
    <dbReference type="NCBI Taxonomy" id="689904"/>
    <lineage>
        <taxon>Bacteria</taxon>
        <taxon>Bacillati</taxon>
        <taxon>Bacillota</taxon>
        <taxon>Tissierellia</taxon>
        <taxon>Tissierellales</taxon>
        <taxon>Tissierellaceae</taxon>
        <taxon>Tissierella</taxon>
    </lineage>
</organism>
<keyword evidence="8" id="KW-0378">Hydrolase</keyword>
<keyword evidence="16" id="KW-1185">Reference proteome</keyword>
<evidence type="ECO:0000256" key="11">
    <source>
        <dbReference type="ARBA" id="ARBA00023316"/>
    </source>
</evidence>
<gene>
    <name evidence="15" type="ORF">NE686_01125</name>
</gene>
<dbReference type="EMBL" id="JANGAC010000001">
    <property type="protein sequence ID" value="MCQ4921672.1"/>
    <property type="molecule type" value="Genomic_DNA"/>
</dbReference>
<dbReference type="InterPro" id="IPR037167">
    <property type="entry name" value="Peptidase_S11_C_sf"/>
</dbReference>
<dbReference type="Gene3D" id="2.60.410.10">
    <property type="entry name" value="D-Ala-D-Ala carboxypeptidase, C-terminal domain"/>
    <property type="match status" value="1"/>
</dbReference>
<proteinExistence type="inferred from homology"/>
<dbReference type="PANTHER" id="PTHR21581">
    <property type="entry name" value="D-ALANYL-D-ALANINE CARBOXYPEPTIDASE"/>
    <property type="match status" value="1"/>
</dbReference>
<evidence type="ECO:0000313" key="16">
    <source>
        <dbReference type="Proteomes" id="UP001524478"/>
    </source>
</evidence>
<dbReference type="InterPro" id="IPR015956">
    <property type="entry name" value="Peniciliin-bd_prot_C_sf"/>
</dbReference>
<evidence type="ECO:0000256" key="8">
    <source>
        <dbReference type="ARBA" id="ARBA00022801"/>
    </source>
</evidence>
<dbReference type="EC" id="3.4.16.4" evidence="4"/>
<evidence type="ECO:0000259" key="14">
    <source>
        <dbReference type="SMART" id="SM00936"/>
    </source>
</evidence>
<comment type="catalytic activity">
    <reaction evidence="12">
        <text>Preferential cleavage: (Ac)2-L-Lys-D-Ala-|-D-Ala. Also transpeptidation of peptidyl-alanyl moieties that are N-acyl substituents of D-alanine.</text>
        <dbReference type="EC" id="3.4.16.4"/>
    </reaction>
</comment>
<evidence type="ECO:0000256" key="9">
    <source>
        <dbReference type="ARBA" id="ARBA00022960"/>
    </source>
</evidence>
<evidence type="ECO:0000256" key="3">
    <source>
        <dbReference type="ARBA" id="ARBA00007164"/>
    </source>
</evidence>
<evidence type="ECO:0000256" key="5">
    <source>
        <dbReference type="ARBA" id="ARBA00022645"/>
    </source>
</evidence>
<dbReference type="SUPFAM" id="SSF69189">
    <property type="entry name" value="Penicillin-binding protein associated domain"/>
    <property type="match status" value="1"/>
</dbReference>
<dbReference type="SUPFAM" id="SSF56601">
    <property type="entry name" value="beta-lactamase/transpeptidase-like"/>
    <property type="match status" value="1"/>
</dbReference>
<comment type="pathway">
    <text evidence="2">Cell wall biogenesis; peptidoglycan biosynthesis.</text>
</comment>
<comment type="caution">
    <text evidence="15">The sequence shown here is derived from an EMBL/GenBank/DDBJ whole genome shotgun (WGS) entry which is preliminary data.</text>
</comment>
<dbReference type="GO" id="GO:0004180">
    <property type="term" value="F:carboxypeptidase activity"/>
    <property type="evidence" value="ECO:0007669"/>
    <property type="project" value="UniProtKB-KW"/>
</dbReference>
<dbReference type="InterPro" id="IPR001967">
    <property type="entry name" value="Peptidase_S11_N"/>
</dbReference>
<dbReference type="Gene3D" id="3.40.710.10">
    <property type="entry name" value="DD-peptidase/beta-lactamase superfamily"/>
    <property type="match status" value="1"/>
</dbReference>
<protein>
    <recommendedName>
        <fullName evidence="4">serine-type D-Ala-D-Ala carboxypeptidase</fullName>
        <ecNumber evidence="4">3.4.16.4</ecNumber>
    </recommendedName>
</protein>
<reference evidence="15 16" key="1">
    <citation type="submission" date="2022-06" db="EMBL/GenBank/DDBJ databases">
        <title>Isolation of gut microbiota from human fecal samples.</title>
        <authorList>
            <person name="Pamer E.G."/>
            <person name="Barat B."/>
            <person name="Waligurski E."/>
            <person name="Medina S."/>
            <person name="Paddock L."/>
            <person name="Mostad J."/>
        </authorList>
    </citation>
    <scope>NUCLEOTIDE SEQUENCE [LARGE SCALE GENOMIC DNA]</scope>
    <source>
        <strain evidence="15 16">DFI.7.95</strain>
    </source>
</reference>
<dbReference type="Proteomes" id="UP001524478">
    <property type="component" value="Unassembled WGS sequence"/>
</dbReference>
<comment type="function">
    <text evidence="1">Removes C-terminal D-alanyl residues from sugar-peptide cell wall precursors.</text>
</comment>
<keyword evidence="7" id="KW-0732">Signal</keyword>
<keyword evidence="5 15" id="KW-0121">Carboxypeptidase</keyword>
<name>A0ABT1S5D6_9FIRM</name>
<comment type="similarity">
    <text evidence="3 13">Belongs to the peptidase S11 family.</text>
</comment>
<evidence type="ECO:0000256" key="1">
    <source>
        <dbReference type="ARBA" id="ARBA00003217"/>
    </source>
</evidence>
<evidence type="ECO:0000256" key="6">
    <source>
        <dbReference type="ARBA" id="ARBA00022670"/>
    </source>
</evidence>
<evidence type="ECO:0000256" key="7">
    <source>
        <dbReference type="ARBA" id="ARBA00022729"/>
    </source>
</evidence>
<dbReference type="Pfam" id="PF07943">
    <property type="entry name" value="PBP5_C"/>
    <property type="match status" value="1"/>
</dbReference>
<dbReference type="PRINTS" id="PR00725">
    <property type="entry name" value="DADACBPTASE1"/>
</dbReference>
<evidence type="ECO:0000256" key="2">
    <source>
        <dbReference type="ARBA" id="ARBA00004752"/>
    </source>
</evidence>
<dbReference type="InterPro" id="IPR012338">
    <property type="entry name" value="Beta-lactam/transpept-like"/>
</dbReference>
<dbReference type="InterPro" id="IPR018044">
    <property type="entry name" value="Peptidase_S11"/>
</dbReference>
<evidence type="ECO:0000313" key="15">
    <source>
        <dbReference type="EMBL" id="MCQ4921672.1"/>
    </source>
</evidence>
<dbReference type="PANTHER" id="PTHR21581:SF33">
    <property type="entry name" value="D-ALANYL-D-ALANINE CARBOXYPEPTIDASE DACB"/>
    <property type="match status" value="1"/>
</dbReference>
<evidence type="ECO:0000256" key="4">
    <source>
        <dbReference type="ARBA" id="ARBA00012448"/>
    </source>
</evidence>
<accession>A0ABT1S5D6</accession>
<dbReference type="InterPro" id="IPR012907">
    <property type="entry name" value="Peptidase_S11_C"/>
</dbReference>
<dbReference type="Pfam" id="PF00768">
    <property type="entry name" value="Peptidase_S11"/>
    <property type="match status" value="1"/>
</dbReference>
<keyword evidence="6" id="KW-0645">Protease</keyword>
<evidence type="ECO:0000256" key="12">
    <source>
        <dbReference type="ARBA" id="ARBA00034000"/>
    </source>
</evidence>
<evidence type="ECO:0000256" key="13">
    <source>
        <dbReference type="RuleBase" id="RU004016"/>
    </source>
</evidence>
<keyword evidence="10" id="KW-0573">Peptidoglycan synthesis</keyword>
<dbReference type="SMART" id="SM00936">
    <property type="entry name" value="PBP5_C"/>
    <property type="match status" value="1"/>
</dbReference>
<evidence type="ECO:0000256" key="10">
    <source>
        <dbReference type="ARBA" id="ARBA00022984"/>
    </source>
</evidence>
<keyword evidence="11" id="KW-0961">Cell wall biogenesis/degradation</keyword>
<sequence>MKIYRYISLILIIILSSSIIAHGENLGLSAESYILIDGNTGRVLYERDAHRKMPMASTTKIMTALVALEEGSVEDKVTIKRECVGIEGSSIYLRDGEIITLKDMLYGLMLRSGNDAAEAIALHIGGSIENFVSLMNKKAQSIGALNTNFVNPHGLHDDLHYSTAYDLALITKAAFSYDEFANIVKSKSYIADREENNYFYNKNKTLWQYEGGDGVKTGYTIRSGRCLVSSASKNGMRLIAVSLRAGDWFNDNYKLLDYGFNNYKQSFIYDKGQFVKKINVTKGNKEHVNLVAEESFFYPLKEGEREKIKISIDVPSDIEAPIEKGDKIGYINTYLDGQLINKGNLIAKASIKKINAFERFFNKIRFK</sequence>
<feature type="domain" description="Peptidase S11 D-Ala-D-Ala carboxypeptidase A C-terminal" evidence="14">
    <location>
        <begin position="263"/>
        <end position="353"/>
    </location>
</feature>